<proteinExistence type="predicted"/>
<keyword evidence="2" id="KW-0547">Nucleotide-binding</keyword>
<dbReference type="GO" id="GO:0005524">
    <property type="term" value="F:ATP binding"/>
    <property type="evidence" value="ECO:0007669"/>
    <property type="project" value="UniProtKB-KW"/>
</dbReference>
<dbReference type="Pfam" id="PF02661">
    <property type="entry name" value="Fic"/>
    <property type="match status" value="1"/>
</dbReference>
<dbReference type="InterPro" id="IPR040198">
    <property type="entry name" value="Fido_containing"/>
</dbReference>
<evidence type="ECO:0000313" key="4">
    <source>
        <dbReference type="EMBL" id="GLR28508.1"/>
    </source>
</evidence>
<evidence type="ECO:0000313" key="6">
    <source>
        <dbReference type="Proteomes" id="UP000198501"/>
    </source>
</evidence>
<feature type="binding site" evidence="2">
    <location>
        <begin position="334"/>
        <end position="341"/>
    </location>
    <ligand>
        <name>ATP</name>
        <dbReference type="ChEBI" id="CHEBI:30616"/>
    </ligand>
</feature>
<reference evidence="7" key="3">
    <citation type="journal article" date="2019" name="Int. J. Syst. Evol. Microbiol.">
        <title>The Global Catalogue of Microorganisms (GCM) 10K type strain sequencing project: providing services to taxonomists for standard genome sequencing and annotation.</title>
        <authorList>
            <consortium name="The Broad Institute Genomics Platform"/>
            <consortium name="The Broad Institute Genome Sequencing Center for Infectious Disease"/>
            <person name="Wu L."/>
            <person name="Ma J."/>
        </authorList>
    </citation>
    <scope>NUCLEOTIDE SEQUENCE [LARGE SCALE GENOMIC DNA]</scope>
    <source>
        <strain evidence="7">NBRC 103191</strain>
    </source>
</reference>
<dbReference type="Proteomes" id="UP001156645">
    <property type="component" value="Unassembled WGS sequence"/>
</dbReference>
<evidence type="ECO:0000313" key="5">
    <source>
        <dbReference type="EMBL" id="SDE07652.1"/>
    </source>
</evidence>
<evidence type="ECO:0000259" key="3">
    <source>
        <dbReference type="PROSITE" id="PS51459"/>
    </source>
</evidence>
<dbReference type="InterPro" id="IPR003812">
    <property type="entry name" value="Fido"/>
</dbReference>
<dbReference type="InterPro" id="IPR036597">
    <property type="entry name" value="Fido-like_dom_sf"/>
</dbReference>
<keyword evidence="2" id="KW-0067">ATP-binding</keyword>
<feature type="domain" description="Fido" evidence="3">
    <location>
        <begin position="243"/>
        <end position="400"/>
    </location>
</feature>
<evidence type="ECO:0000256" key="1">
    <source>
        <dbReference type="PIRSR" id="PIRSR640198-1"/>
    </source>
</evidence>
<reference evidence="4" key="1">
    <citation type="journal article" date="2014" name="Int. J. Syst. Evol. Microbiol.">
        <title>Complete genome of a new Firmicutes species belonging to the dominant human colonic microbiota ('Ruminococcus bicirculans') reveals two chromosomes and a selective capacity to utilize plant glucans.</title>
        <authorList>
            <consortium name="NISC Comparative Sequencing Program"/>
            <person name="Wegmann U."/>
            <person name="Louis P."/>
            <person name="Goesmann A."/>
            <person name="Henrissat B."/>
            <person name="Duncan S.H."/>
            <person name="Flint H.J."/>
        </authorList>
    </citation>
    <scope>NUCLEOTIDE SEQUENCE</scope>
    <source>
        <strain evidence="4">NBRC 103191</strain>
    </source>
</reference>
<dbReference type="GO" id="GO:0051301">
    <property type="term" value="P:cell division"/>
    <property type="evidence" value="ECO:0007669"/>
    <property type="project" value="UniProtKB-KW"/>
</dbReference>
<keyword evidence="4" id="KW-0131">Cell cycle</keyword>
<dbReference type="PANTHER" id="PTHR13504:SF38">
    <property type="entry name" value="FIDO DOMAIN-CONTAINING PROTEIN"/>
    <property type="match status" value="1"/>
</dbReference>
<sequence>MMNTPTSDPIGAAWLIRYASIELVSPLYVSSSIGGRRQTYKDGDVIHNAYQETARPLDTIIAHLQFHMRHEVLNLELLVRLFEQVGADDVQAWVNAEPTGSYARRMAFLYEWLMGQQLAVPSNLGGNYVDALDAKKQVTSSPAHVIKNARWRINDNLAGTRHFCPQLVKTELFTQAAALDIATMVDKLNDEFGQDLLMRASVWMTLRESKASFTIEGEGKELKRIERFADVMARRTGKGDIPLDPESLAELQQEILGSKTVIQQYGVRQSPVFVSHTQVNGFKEIVHYIAPPADDIAEKLKGLQAFMEKTEGQSALIRSAVASFAFVYIHPLADGNGRVHRFLINDVLRRDQIIHEPIILPISQAIAEHPSDRHAYDKILDRVSVPLMEQIRDHYSFDKQAITYPDGIRSNLNFEDSHLIQPAWRFMDLTPHVQYLSGLIAHVIEKEMHNESQYLRQHDHARLAIKEIIEMPNSYADRIIRSMLQNKGAKSNKLLKDYPFLANDEVWDDIFSVVVETFKDEANGLNS</sequence>
<accession>A0A1G6ZYK6</accession>
<keyword evidence="4" id="KW-0132">Cell division</keyword>
<evidence type="ECO:0000256" key="2">
    <source>
        <dbReference type="PIRSR" id="PIRSR640198-2"/>
    </source>
</evidence>
<dbReference type="AlphaFoldDB" id="A0A1G6ZYK6"/>
<dbReference type="EMBL" id="BSOK01000010">
    <property type="protein sequence ID" value="GLR28508.1"/>
    <property type="molecule type" value="Genomic_DNA"/>
</dbReference>
<name>A0A1G6ZYK6_9GAMM</name>
<feature type="active site" evidence="1">
    <location>
        <position position="330"/>
    </location>
</feature>
<dbReference type="SUPFAM" id="SSF140931">
    <property type="entry name" value="Fic-like"/>
    <property type="match status" value="1"/>
</dbReference>
<reference evidence="5 6" key="2">
    <citation type="submission" date="2016-10" db="EMBL/GenBank/DDBJ databases">
        <authorList>
            <person name="de Groot N.N."/>
        </authorList>
    </citation>
    <scope>NUCLEOTIDE SEQUENCE [LARGE SCALE GENOMIC DNA]</scope>
    <source>
        <strain evidence="5 6">DSM 23406</strain>
    </source>
</reference>
<dbReference type="EMBL" id="FNAL01000022">
    <property type="protein sequence ID" value="SDE07652.1"/>
    <property type="molecule type" value="Genomic_DNA"/>
</dbReference>
<organism evidence="5 6">
    <name type="scientific">Psychrobacter pacificensis</name>
    <dbReference type="NCBI Taxonomy" id="112002"/>
    <lineage>
        <taxon>Bacteria</taxon>
        <taxon>Pseudomonadati</taxon>
        <taxon>Pseudomonadota</taxon>
        <taxon>Gammaproteobacteria</taxon>
        <taxon>Moraxellales</taxon>
        <taxon>Moraxellaceae</taxon>
        <taxon>Psychrobacter</taxon>
    </lineage>
</organism>
<evidence type="ECO:0000313" key="7">
    <source>
        <dbReference type="Proteomes" id="UP001156645"/>
    </source>
</evidence>
<dbReference type="PANTHER" id="PTHR13504">
    <property type="entry name" value="FIDO DOMAIN-CONTAINING PROTEIN DDB_G0283145"/>
    <property type="match status" value="1"/>
</dbReference>
<dbReference type="RefSeq" id="WP_082787299.1">
    <property type="nucleotide sequence ID" value="NZ_BSOK01000010.1"/>
</dbReference>
<keyword evidence="7" id="KW-1185">Reference proteome</keyword>
<dbReference type="Gene3D" id="1.10.3290.10">
    <property type="entry name" value="Fido-like domain"/>
    <property type="match status" value="1"/>
</dbReference>
<dbReference type="PROSITE" id="PS51459">
    <property type="entry name" value="FIDO"/>
    <property type="match status" value="1"/>
</dbReference>
<dbReference type="Proteomes" id="UP000198501">
    <property type="component" value="Unassembled WGS sequence"/>
</dbReference>
<reference evidence="4" key="4">
    <citation type="submission" date="2023-01" db="EMBL/GenBank/DDBJ databases">
        <title>Draft genome sequence of Psychrobacter pacificensis strain NBRC 103191.</title>
        <authorList>
            <person name="Sun Q."/>
            <person name="Mori K."/>
        </authorList>
    </citation>
    <scope>NUCLEOTIDE SEQUENCE</scope>
    <source>
        <strain evidence="4">NBRC 103191</strain>
    </source>
</reference>
<protein>
    <submittedName>
        <fullName evidence="4">Cell division protein Fic</fullName>
    </submittedName>
    <submittedName>
        <fullName evidence="5">Fic/DOC family protein</fullName>
    </submittedName>
</protein>
<gene>
    <name evidence="4" type="ORF">GCM10007915_07460</name>
    <name evidence="5" type="ORF">SAMN05660405_02248</name>
</gene>